<proteinExistence type="predicted"/>
<reference evidence="1" key="1">
    <citation type="journal article" date="2014" name="Front. Microbiol.">
        <title>High frequency of phylogenetically diverse reductive dehalogenase-homologous genes in deep subseafloor sedimentary metagenomes.</title>
        <authorList>
            <person name="Kawai M."/>
            <person name="Futagami T."/>
            <person name="Toyoda A."/>
            <person name="Takaki Y."/>
            <person name="Nishi S."/>
            <person name="Hori S."/>
            <person name="Arai W."/>
            <person name="Tsubouchi T."/>
            <person name="Morono Y."/>
            <person name="Uchiyama I."/>
            <person name="Ito T."/>
            <person name="Fujiyama A."/>
            <person name="Inagaki F."/>
            <person name="Takami H."/>
        </authorList>
    </citation>
    <scope>NUCLEOTIDE SEQUENCE</scope>
    <source>
        <strain evidence="1">Expedition CK06-06</strain>
    </source>
</reference>
<dbReference type="EMBL" id="BARU01033595">
    <property type="protein sequence ID" value="GAH69216.1"/>
    <property type="molecule type" value="Genomic_DNA"/>
</dbReference>
<name>X1HG93_9ZZZZ</name>
<dbReference type="AlphaFoldDB" id="X1HG93"/>
<comment type="caution">
    <text evidence="1">The sequence shown here is derived from an EMBL/GenBank/DDBJ whole genome shotgun (WGS) entry which is preliminary data.</text>
</comment>
<accession>X1HG93</accession>
<sequence length="96" mass="11344">MDKKKMYYIVEKDTNDRMPCQHAGSMHLSDITFFMGNEVAARKMAKFYTKNYFDTKRKFEIISIADYEEKFSTGLDKPLVIGHKPKKKDLDMSMFQ</sequence>
<protein>
    <submittedName>
        <fullName evidence="1">Uncharacterized protein</fullName>
    </submittedName>
</protein>
<gene>
    <name evidence="1" type="ORF">S03H2_52836</name>
</gene>
<evidence type="ECO:0000313" key="1">
    <source>
        <dbReference type="EMBL" id="GAH69216.1"/>
    </source>
</evidence>
<organism evidence="1">
    <name type="scientific">marine sediment metagenome</name>
    <dbReference type="NCBI Taxonomy" id="412755"/>
    <lineage>
        <taxon>unclassified sequences</taxon>
        <taxon>metagenomes</taxon>
        <taxon>ecological metagenomes</taxon>
    </lineage>
</organism>